<comment type="caution">
    <text evidence="6">The sequence shown here is derived from an EMBL/GenBank/DDBJ whole genome shotgun (WGS) entry which is preliminary data.</text>
</comment>
<evidence type="ECO:0008006" key="8">
    <source>
        <dbReference type="Google" id="ProtNLM"/>
    </source>
</evidence>
<dbReference type="InterPro" id="IPR009057">
    <property type="entry name" value="Homeodomain-like_sf"/>
</dbReference>
<reference evidence="6 7" key="1">
    <citation type="submission" date="2021-03" db="EMBL/GenBank/DDBJ databases">
        <authorList>
            <person name="Gilmore M.S."/>
            <person name="Schwartzman J."/>
            <person name="Van Tyne D."/>
            <person name="Martin M."/>
            <person name="Earl A.M."/>
            <person name="Manson A.L."/>
            <person name="Straub T."/>
            <person name="Salamzade R."/>
            <person name="Saavedra J."/>
            <person name="Lebreton F."/>
            <person name="Prichula J."/>
            <person name="Schaufler K."/>
            <person name="Gaca A."/>
            <person name="Sgardioli B."/>
            <person name="Wagenaar J."/>
            <person name="Strong T."/>
        </authorList>
    </citation>
    <scope>NUCLEOTIDE SEQUENCE [LARGE SCALE GENOMIC DNA]</scope>
    <source>
        <strain evidence="6 7">665A</strain>
    </source>
</reference>
<dbReference type="InterPro" id="IPR001347">
    <property type="entry name" value="SIS_dom"/>
</dbReference>
<keyword evidence="1" id="KW-0805">Transcription regulation</keyword>
<accession>A0ABV0EX01</accession>
<reference evidence="6 7" key="2">
    <citation type="submission" date="2024-02" db="EMBL/GenBank/DDBJ databases">
        <title>The Genome Sequence of Enterococcus sp. DIV0159.</title>
        <authorList>
            <person name="Earl A."/>
            <person name="Manson A."/>
            <person name="Gilmore M."/>
            <person name="Sanders J."/>
            <person name="Shea T."/>
            <person name="Howe W."/>
            <person name="Livny J."/>
            <person name="Cuomo C."/>
            <person name="Neafsey D."/>
            <person name="Birren B."/>
        </authorList>
    </citation>
    <scope>NUCLEOTIDE SEQUENCE [LARGE SCALE GENOMIC DNA]</scope>
    <source>
        <strain evidence="6 7">665A</strain>
    </source>
</reference>
<dbReference type="InterPro" id="IPR046348">
    <property type="entry name" value="SIS_dom_sf"/>
</dbReference>
<dbReference type="PANTHER" id="PTHR30514:SF21">
    <property type="entry name" value="RPIR-FAMILY TRANSCRIPTIONAL REGULATOR"/>
    <property type="match status" value="1"/>
</dbReference>
<dbReference type="PROSITE" id="PS51071">
    <property type="entry name" value="HTH_RPIR"/>
    <property type="match status" value="1"/>
</dbReference>
<dbReference type="Proteomes" id="UP000664357">
    <property type="component" value="Unassembled WGS sequence"/>
</dbReference>
<dbReference type="Pfam" id="PF01418">
    <property type="entry name" value="HTH_6"/>
    <property type="match status" value="1"/>
</dbReference>
<dbReference type="PANTHER" id="PTHR30514">
    <property type="entry name" value="GLUCOKINASE"/>
    <property type="match status" value="1"/>
</dbReference>
<evidence type="ECO:0000259" key="5">
    <source>
        <dbReference type="PROSITE" id="PS51464"/>
    </source>
</evidence>
<dbReference type="InterPro" id="IPR035472">
    <property type="entry name" value="RpiR-like_SIS"/>
</dbReference>
<dbReference type="InterPro" id="IPR000281">
    <property type="entry name" value="HTH_RpiR"/>
</dbReference>
<evidence type="ECO:0000259" key="4">
    <source>
        <dbReference type="PROSITE" id="PS51071"/>
    </source>
</evidence>
<name>A0ABV0EX01_9ENTE</name>
<evidence type="ECO:0000256" key="2">
    <source>
        <dbReference type="ARBA" id="ARBA00023125"/>
    </source>
</evidence>
<dbReference type="SUPFAM" id="SSF53697">
    <property type="entry name" value="SIS domain"/>
    <property type="match status" value="1"/>
</dbReference>
<evidence type="ECO:0000313" key="7">
    <source>
        <dbReference type="Proteomes" id="UP000664357"/>
    </source>
</evidence>
<protein>
    <recommendedName>
        <fullName evidence="8">MurR/RpiR family transcriptional regulator</fullName>
    </recommendedName>
</protein>
<dbReference type="EMBL" id="JAFREL020000004">
    <property type="protein sequence ID" value="MEO1772119.1"/>
    <property type="molecule type" value="Genomic_DNA"/>
</dbReference>
<feature type="domain" description="HTH rpiR-type" evidence="4">
    <location>
        <begin position="1"/>
        <end position="77"/>
    </location>
</feature>
<dbReference type="RefSeq" id="WP_207704073.1">
    <property type="nucleotide sequence ID" value="NZ_JAFREL020000004.1"/>
</dbReference>
<keyword evidence="3" id="KW-0804">Transcription</keyword>
<dbReference type="SUPFAM" id="SSF46689">
    <property type="entry name" value="Homeodomain-like"/>
    <property type="match status" value="1"/>
</dbReference>
<evidence type="ECO:0000256" key="3">
    <source>
        <dbReference type="ARBA" id="ARBA00023163"/>
    </source>
</evidence>
<proteinExistence type="predicted"/>
<organism evidence="6 7">
    <name type="scientific">Candidatus Enterococcus ferrettii</name>
    <dbReference type="NCBI Taxonomy" id="2815324"/>
    <lineage>
        <taxon>Bacteria</taxon>
        <taxon>Bacillati</taxon>
        <taxon>Bacillota</taxon>
        <taxon>Bacilli</taxon>
        <taxon>Lactobacillales</taxon>
        <taxon>Enterococcaceae</taxon>
        <taxon>Enterococcus</taxon>
    </lineage>
</organism>
<gene>
    <name evidence="6" type="ORF">JZO67_004101</name>
</gene>
<dbReference type="Gene3D" id="3.40.50.10490">
    <property type="entry name" value="Glucose-6-phosphate isomerase like protein, domain 1"/>
    <property type="match status" value="1"/>
</dbReference>
<dbReference type="Gene3D" id="1.10.10.10">
    <property type="entry name" value="Winged helix-like DNA-binding domain superfamily/Winged helix DNA-binding domain"/>
    <property type="match status" value="1"/>
</dbReference>
<sequence>MLTDLLDNRTMTSLNPNEQAIFQYIYTHPQIVETATIRELANQLTVSTTTILRFCKKIGLSGYSELKYLTKQANSSIPQPILEQKSDAALLQEMAQDIENTLLLMKEQDVHQMIELLNSSKHIHLYSGGGISARVLDYWEKMLFSYGRQNVYRYEASRLAFHIAETLTDQDVLFVISCSGTYEPTIRMANLAKMRGATVATITPYTDNVLAKIADLNFRFFGRPRQNKNTEFTSRLPIFFVIDTIFKAYYTSSEEGISHE</sequence>
<keyword evidence="2" id="KW-0238">DNA-binding</keyword>
<dbReference type="InterPro" id="IPR047640">
    <property type="entry name" value="RpiR-like"/>
</dbReference>
<dbReference type="CDD" id="cd05013">
    <property type="entry name" value="SIS_RpiR"/>
    <property type="match status" value="1"/>
</dbReference>
<evidence type="ECO:0000256" key="1">
    <source>
        <dbReference type="ARBA" id="ARBA00023015"/>
    </source>
</evidence>
<dbReference type="InterPro" id="IPR036388">
    <property type="entry name" value="WH-like_DNA-bd_sf"/>
</dbReference>
<dbReference type="PROSITE" id="PS51464">
    <property type="entry name" value="SIS"/>
    <property type="match status" value="1"/>
</dbReference>
<keyword evidence="7" id="KW-1185">Reference proteome</keyword>
<feature type="domain" description="SIS" evidence="5">
    <location>
        <begin position="113"/>
        <end position="260"/>
    </location>
</feature>
<dbReference type="Pfam" id="PF01380">
    <property type="entry name" value="SIS"/>
    <property type="match status" value="1"/>
</dbReference>
<evidence type="ECO:0000313" key="6">
    <source>
        <dbReference type="EMBL" id="MEO1772119.1"/>
    </source>
</evidence>